<feature type="region of interest" description="Disordered" evidence="1">
    <location>
        <begin position="1"/>
        <end position="33"/>
    </location>
</feature>
<protein>
    <submittedName>
        <fullName evidence="2">Major capsid protein</fullName>
    </submittedName>
</protein>
<proteinExistence type="predicted"/>
<evidence type="ECO:0000256" key="1">
    <source>
        <dbReference type="SAM" id="MobiDB-lite"/>
    </source>
</evidence>
<evidence type="ECO:0000313" key="2">
    <source>
        <dbReference type="EMBL" id="WAX26040.1"/>
    </source>
</evidence>
<reference evidence="2" key="1">
    <citation type="submission" date="2022-11" db="EMBL/GenBank/DDBJ databases">
        <title>African army ants at the forefront of virome surveillance in deep tropical forests.</title>
        <authorList>
            <person name="Fritz M."/>
            <person name="Reggiardo B."/>
            <person name="Filloux D."/>
            <person name="Claude L."/>
            <person name="Fernandez E."/>
            <person name="Mahe F."/>
            <person name="Kraberger S."/>
            <person name="Custer J.M."/>
            <person name="Becquart P."/>
            <person name="Mebaley T.N."/>
            <person name="Kombila L."/>
            <person name="Lenguiya H."/>
            <person name="Boundenga L."/>
            <person name="Mombo I.M."/>
            <person name="Maganga G.D."/>
            <person name="Niama F.R."/>
            <person name="Koumba J.-S."/>
            <person name="Ogliastro M."/>
            <person name="Yvon M."/>
            <person name="Martin D.P."/>
            <person name="Blanc S."/>
            <person name="Varsani A."/>
            <person name="Leroy E."/>
            <person name="Roumagnac P."/>
        </authorList>
    </citation>
    <scope>NUCLEOTIDE SEQUENCE</scope>
    <source>
        <strain evidence="2">MGN-2_H08</strain>
    </source>
</reference>
<accession>A0A9Y1MU63</accession>
<name>A0A9Y1MU63_9VIRU</name>
<sequence length="608" mass="69520">MFKRHGTNSENPAEKGSPAPAAAEKQNPIPRNLPSQSIHLKFVKRGWEEIAPGSLYYLPLCQNPRYMFDTAMINQFNKFRELWHTMEIHTPKARISNLIMLQDDLRVQNNTPTDATAFTQVVYMMKYCPKGQKQYFKLVDIPDENSMDVVNNLTYKLEPQKPAGESQKSQLIQINGFKDYESLGILGAKANLTAGFIPYGPLTFDENQILQDPYIAPNTTNNTFRPVAGNMRPADNKATFIPPTYCVTYAKNQDHLSFHKYGDSFDIPIKTNIEGMHLMNTPSNDFLNDQFITVEKDKKSYRYETEFCWPSRNRPWLSRNSYFDINTNPITDGKHEGTLEHTFLCMPPIRKPNGTLLGQRCSVYLEQEIEITLHANQATFFDNETDDALQVNQDNQIVLRRNVYPEPTVTEAGRGFFCNPKEESKCDEDTLLIPSKRQKVEAVPCFIDSAAGMCSAISYYSKRGLSLQQFCTFSQNPALPPGAADMQAFFTPQRAAFRWDFMSDPNKKENEILPYWEFARDNNQNMVLWWGQKEPQEGNPENIYAWYVNPSGSYQKLVSNKGTLNTLTIDINKWLEKFYAISGQHCVKKPTEKAPAAPGSKESLVFFV</sequence>
<organism evidence="2">
    <name type="scientific">Army ant associated bidensovirus 1</name>
    <dbReference type="NCBI Taxonomy" id="3004028"/>
    <lineage>
        <taxon>Viruses</taxon>
        <taxon>Monodnaviria</taxon>
        <taxon>Shotokuvirae</taxon>
        <taxon>Cossaviricota</taxon>
        <taxon>Mouviricetes</taxon>
        <taxon>Polivirales</taxon>
        <taxon>Bidnaviridae</taxon>
        <taxon>Bidensovirus</taxon>
    </lineage>
</organism>
<dbReference type="EMBL" id="OP883950">
    <property type="protein sequence ID" value="WAX26040.1"/>
    <property type="molecule type" value="Genomic_DNA"/>
</dbReference>